<dbReference type="PANTHER" id="PTHR35089">
    <property type="entry name" value="CHAPERONE PROTEIN SKP"/>
    <property type="match status" value="1"/>
</dbReference>
<dbReference type="EMBL" id="SMFP01000005">
    <property type="protein sequence ID" value="TDE38406.1"/>
    <property type="molecule type" value="Genomic_DNA"/>
</dbReference>
<evidence type="ECO:0000313" key="3">
    <source>
        <dbReference type="EMBL" id="TDE38406.1"/>
    </source>
</evidence>
<dbReference type="InterPro" id="IPR005632">
    <property type="entry name" value="Chaperone_Skp"/>
</dbReference>
<organism evidence="3 4">
    <name type="scientific">Antarcticimicrobium sediminis</name>
    <dbReference type="NCBI Taxonomy" id="2546227"/>
    <lineage>
        <taxon>Bacteria</taxon>
        <taxon>Pseudomonadati</taxon>
        <taxon>Pseudomonadota</taxon>
        <taxon>Alphaproteobacteria</taxon>
        <taxon>Rhodobacterales</taxon>
        <taxon>Paracoccaceae</taxon>
        <taxon>Antarcticimicrobium</taxon>
    </lineage>
</organism>
<proteinExistence type="inferred from homology"/>
<dbReference type="GO" id="GO:0051082">
    <property type="term" value="F:unfolded protein binding"/>
    <property type="evidence" value="ECO:0007669"/>
    <property type="project" value="InterPro"/>
</dbReference>
<dbReference type="Gene3D" id="3.30.910.20">
    <property type="entry name" value="Skp domain"/>
    <property type="match status" value="1"/>
</dbReference>
<dbReference type="SUPFAM" id="SSF111384">
    <property type="entry name" value="OmpH-like"/>
    <property type="match status" value="1"/>
</dbReference>
<comment type="caution">
    <text evidence="3">The sequence shown here is derived from an EMBL/GenBank/DDBJ whole genome shotgun (WGS) entry which is preliminary data.</text>
</comment>
<protein>
    <submittedName>
        <fullName evidence="3">OmpH family outer membrane protein</fullName>
    </submittedName>
</protein>
<dbReference type="AlphaFoldDB" id="A0A4V6PG81"/>
<dbReference type="GO" id="GO:0050821">
    <property type="term" value="P:protein stabilization"/>
    <property type="evidence" value="ECO:0007669"/>
    <property type="project" value="TreeGrafter"/>
</dbReference>
<dbReference type="RefSeq" id="WP_132828822.1">
    <property type="nucleotide sequence ID" value="NZ_SMFP01000005.1"/>
</dbReference>
<evidence type="ECO:0000256" key="2">
    <source>
        <dbReference type="ARBA" id="ARBA00022729"/>
    </source>
</evidence>
<dbReference type="GO" id="GO:0005829">
    <property type="term" value="C:cytosol"/>
    <property type="evidence" value="ECO:0007669"/>
    <property type="project" value="TreeGrafter"/>
</dbReference>
<comment type="similarity">
    <text evidence="1">Belongs to the Skp family.</text>
</comment>
<dbReference type="Proteomes" id="UP000294662">
    <property type="component" value="Unassembled WGS sequence"/>
</dbReference>
<evidence type="ECO:0000313" key="4">
    <source>
        <dbReference type="Proteomes" id="UP000294662"/>
    </source>
</evidence>
<accession>A0A4V6PG81</accession>
<name>A0A4V6PG81_9RHOB</name>
<sequence>MRPILVFALALTALILPLRPGSAQQLGVAQSAILTIETDRLFAESAFGRRTANEIEAESAVLAAENRRIEADLMAEEKDLTARRSEIAPDAFRTLADAFDEKVQSIRKAQDAKARALNQRADKARGEFLNTARPVLETLMRESGAGVILERSNVFLSANATDITDRAISRIDAAIGDGGKNGAIGDQ</sequence>
<dbReference type="Pfam" id="PF03938">
    <property type="entry name" value="OmpH"/>
    <property type="match status" value="1"/>
</dbReference>
<reference evidence="3 4" key="1">
    <citation type="submission" date="2019-03" db="EMBL/GenBank/DDBJ databases">
        <authorList>
            <person name="Zhang S."/>
        </authorList>
    </citation>
    <scope>NUCLEOTIDE SEQUENCE [LARGE SCALE GENOMIC DNA]</scope>
    <source>
        <strain evidence="3 4">S4J41</strain>
    </source>
</reference>
<dbReference type="SMART" id="SM00935">
    <property type="entry name" value="OmpH"/>
    <property type="match status" value="1"/>
</dbReference>
<keyword evidence="2" id="KW-0732">Signal</keyword>
<dbReference type="OrthoDB" id="7868372at2"/>
<dbReference type="PANTHER" id="PTHR35089:SF1">
    <property type="entry name" value="CHAPERONE PROTEIN SKP"/>
    <property type="match status" value="1"/>
</dbReference>
<evidence type="ECO:0000256" key="1">
    <source>
        <dbReference type="ARBA" id="ARBA00009091"/>
    </source>
</evidence>
<dbReference type="InterPro" id="IPR024930">
    <property type="entry name" value="Skp_dom_sf"/>
</dbReference>
<gene>
    <name evidence="3" type="ORF">E1B25_09805</name>
</gene>
<keyword evidence="4" id="KW-1185">Reference proteome</keyword>